<keyword evidence="1" id="KW-1133">Transmembrane helix</keyword>
<dbReference type="EMBL" id="JAIMJA010000007">
    <property type="protein sequence ID" value="MCE2594902.1"/>
    <property type="molecule type" value="Genomic_DNA"/>
</dbReference>
<name>A0ABS8W972_9GAMM</name>
<keyword evidence="3" id="KW-1185">Reference proteome</keyword>
<feature type="transmembrane region" description="Helical" evidence="1">
    <location>
        <begin position="330"/>
        <end position="350"/>
    </location>
</feature>
<comment type="caution">
    <text evidence="2">The sequence shown here is derived from an EMBL/GenBank/DDBJ whole genome shotgun (WGS) entry which is preliminary data.</text>
</comment>
<evidence type="ECO:0000313" key="3">
    <source>
        <dbReference type="Proteomes" id="UP001201273"/>
    </source>
</evidence>
<keyword evidence="1" id="KW-0812">Transmembrane</keyword>
<dbReference type="Pfam" id="PF06123">
    <property type="entry name" value="CreD"/>
    <property type="match status" value="1"/>
</dbReference>
<feature type="transmembrane region" description="Helical" evidence="1">
    <location>
        <begin position="305"/>
        <end position="323"/>
    </location>
</feature>
<dbReference type="InterPro" id="IPR010364">
    <property type="entry name" value="Uncharacterised_IM_CreD"/>
</dbReference>
<sequence length="474" mass="53654">MKSMLGKKIIFLVFSGLLAAFALTVIEELIQERLHYQDQAKRSVAHAWSGEQQVFGPMLVVPHHYREVKSVWDGKLEKYINRTVEHRSVLYIIPEHLKLDSQMTTQQRARGIFSFPVFTSQMTLAGEFDLTEYNRLKNMPNVFNIETPYLAVTLSDMRGINNKPILNWQSSQHTFAAGSNLSFSPQGVHAPLENLTGTRAKFDFELNLRGMDTLWFTPIAKDTKVDLAASWPHPNFVGQFLPTEREISQQQFQAKWQVSEFSSNITQDVTRCQTGDCSGLMSNRFGVSLNTPVDIYRQSIRSAKYGLLFVGLTFISFFVFEVLKRLQIHPVQYTLVALALSVFYLLLIALSEHLGFLMAYGLATSACVLLLTFYVASILRNVKWGLGFGGFIALLYVLLYVILSSEDHALLLGAGLVFAALVLVMAATRHLDWYQVSNWASEKAKAQLYRAKQEEQWADDLLDEPEAPISQSKD</sequence>
<protein>
    <submittedName>
        <fullName evidence="2">Cell envelope integrity protein CreD</fullName>
    </submittedName>
</protein>
<dbReference type="NCBIfam" id="NF008712">
    <property type="entry name" value="PRK11715.1-1"/>
    <property type="match status" value="1"/>
</dbReference>
<organism evidence="2 3">
    <name type="scientific">Motilimonas cestriensis</name>
    <dbReference type="NCBI Taxonomy" id="2742685"/>
    <lineage>
        <taxon>Bacteria</taxon>
        <taxon>Pseudomonadati</taxon>
        <taxon>Pseudomonadota</taxon>
        <taxon>Gammaproteobacteria</taxon>
        <taxon>Alteromonadales</taxon>
        <taxon>Alteromonadales genera incertae sedis</taxon>
        <taxon>Motilimonas</taxon>
    </lineage>
</organism>
<feature type="transmembrane region" description="Helical" evidence="1">
    <location>
        <begin position="384"/>
        <end position="403"/>
    </location>
</feature>
<dbReference type="PANTHER" id="PTHR30092:SF0">
    <property type="entry name" value="INNER MEMBRANE PROTEIN CRED"/>
    <property type="match status" value="1"/>
</dbReference>
<evidence type="ECO:0000256" key="1">
    <source>
        <dbReference type="SAM" id="Phobius"/>
    </source>
</evidence>
<dbReference type="RefSeq" id="WP_233052412.1">
    <property type="nucleotide sequence ID" value="NZ_JAIMJA010000007.1"/>
</dbReference>
<proteinExistence type="predicted"/>
<dbReference type="PANTHER" id="PTHR30092">
    <property type="entry name" value="INNER MEMBRANE PROTEIN CRED"/>
    <property type="match status" value="1"/>
</dbReference>
<reference evidence="2 3" key="1">
    <citation type="journal article" date="2022" name="Environ. Microbiol. Rep.">
        <title>Eco-phylogenetic analyses reveal divergent evolution of vitamin B12 metabolism in the marine bacterial family 'Psychromonadaceae'.</title>
        <authorList>
            <person name="Jin X."/>
            <person name="Yang Y."/>
            <person name="Cao H."/>
            <person name="Gao B."/>
            <person name="Zhao Z."/>
        </authorList>
    </citation>
    <scope>NUCLEOTIDE SEQUENCE [LARGE SCALE GENOMIC DNA]</scope>
    <source>
        <strain evidence="2 3">MKS20</strain>
    </source>
</reference>
<dbReference type="Proteomes" id="UP001201273">
    <property type="component" value="Unassembled WGS sequence"/>
</dbReference>
<feature type="transmembrane region" description="Helical" evidence="1">
    <location>
        <begin position="409"/>
        <end position="428"/>
    </location>
</feature>
<evidence type="ECO:0000313" key="2">
    <source>
        <dbReference type="EMBL" id="MCE2594902.1"/>
    </source>
</evidence>
<keyword evidence="1" id="KW-0472">Membrane</keyword>
<feature type="transmembrane region" description="Helical" evidence="1">
    <location>
        <begin position="356"/>
        <end position="377"/>
    </location>
</feature>
<gene>
    <name evidence="2" type="primary">creD</name>
    <name evidence="2" type="ORF">K6Y31_08750</name>
</gene>
<accession>A0ABS8W972</accession>
<dbReference type="PIRSF" id="PIRSF004548">
    <property type="entry name" value="CreD"/>
    <property type="match status" value="1"/>
</dbReference>